<dbReference type="AlphaFoldDB" id="A0AAW2QD65"/>
<reference evidence="7" key="1">
    <citation type="submission" date="2020-06" db="EMBL/GenBank/DDBJ databases">
        <authorList>
            <person name="Li T."/>
            <person name="Hu X."/>
            <person name="Zhang T."/>
            <person name="Song X."/>
            <person name="Zhang H."/>
            <person name="Dai N."/>
            <person name="Sheng W."/>
            <person name="Hou X."/>
            <person name="Wei L."/>
        </authorList>
    </citation>
    <scope>NUCLEOTIDE SEQUENCE</scope>
    <source>
        <strain evidence="7">G01</strain>
        <tissue evidence="7">Leaf</tissue>
    </source>
</reference>
<dbReference type="PANTHER" id="PTHR31818">
    <property type="entry name" value="O-FUCOSYLTRANSFERASE 16"/>
    <property type="match status" value="1"/>
</dbReference>
<comment type="caution">
    <text evidence="7">The sequence shown here is derived from an EMBL/GenBank/DDBJ whole genome shotgun (WGS) entry which is preliminary data.</text>
</comment>
<accession>A0AAW2QD65</accession>
<protein>
    <recommendedName>
        <fullName evidence="6">O-fucosyltransferase family protein</fullName>
    </recommendedName>
</protein>
<gene>
    <name evidence="7" type="ORF">Sangu_0671500</name>
</gene>
<dbReference type="PANTHER" id="PTHR31818:SF1">
    <property type="entry name" value="O-FUCOSYLTRANSFERASE 16"/>
    <property type="match status" value="1"/>
</dbReference>
<evidence type="ECO:0000256" key="2">
    <source>
        <dbReference type="ARBA" id="ARBA00022676"/>
    </source>
</evidence>
<dbReference type="GO" id="GO:0006004">
    <property type="term" value="P:fucose metabolic process"/>
    <property type="evidence" value="ECO:0007669"/>
    <property type="project" value="UniProtKB-KW"/>
</dbReference>
<name>A0AAW2QD65_9LAMI</name>
<comment type="similarity">
    <text evidence="1">Belongs to the glycosyltransferase GT106 family.</text>
</comment>
<evidence type="ECO:0000256" key="1">
    <source>
        <dbReference type="ARBA" id="ARBA00007737"/>
    </source>
</evidence>
<evidence type="ECO:0000256" key="4">
    <source>
        <dbReference type="ARBA" id="ARBA00023253"/>
    </source>
</evidence>
<dbReference type="GO" id="GO:0016757">
    <property type="term" value="F:glycosyltransferase activity"/>
    <property type="evidence" value="ECO:0007669"/>
    <property type="project" value="UniProtKB-KW"/>
</dbReference>
<reference evidence="7" key="2">
    <citation type="journal article" date="2024" name="Plant">
        <title>Genomic evolution and insights into agronomic trait innovations of Sesamum species.</title>
        <authorList>
            <person name="Miao H."/>
            <person name="Wang L."/>
            <person name="Qu L."/>
            <person name="Liu H."/>
            <person name="Sun Y."/>
            <person name="Le M."/>
            <person name="Wang Q."/>
            <person name="Wei S."/>
            <person name="Zheng Y."/>
            <person name="Lin W."/>
            <person name="Duan Y."/>
            <person name="Cao H."/>
            <person name="Xiong S."/>
            <person name="Wang X."/>
            <person name="Wei L."/>
            <person name="Li C."/>
            <person name="Ma Q."/>
            <person name="Ju M."/>
            <person name="Zhao R."/>
            <person name="Li G."/>
            <person name="Mu C."/>
            <person name="Tian Q."/>
            <person name="Mei H."/>
            <person name="Zhang T."/>
            <person name="Gao T."/>
            <person name="Zhang H."/>
        </authorList>
    </citation>
    <scope>NUCLEOTIDE SEQUENCE</scope>
    <source>
        <strain evidence="7">G01</strain>
    </source>
</reference>
<dbReference type="Pfam" id="PF10250">
    <property type="entry name" value="O-FucT"/>
    <property type="match status" value="1"/>
</dbReference>
<dbReference type="InterPro" id="IPR019378">
    <property type="entry name" value="GDP-Fuc_O-FucTrfase"/>
</dbReference>
<keyword evidence="5" id="KW-0119">Carbohydrate metabolism</keyword>
<keyword evidence="4" id="KW-0294">Fucose metabolism</keyword>
<proteinExistence type="inferred from homology"/>
<evidence type="ECO:0000256" key="6">
    <source>
        <dbReference type="ARBA" id="ARBA00030350"/>
    </source>
</evidence>
<keyword evidence="2" id="KW-0328">Glycosyltransferase</keyword>
<dbReference type="EMBL" id="JACGWK010000003">
    <property type="protein sequence ID" value="KAL0365739.1"/>
    <property type="molecule type" value="Genomic_DNA"/>
</dbReference>
<keyword evidence="3" id="KW-0808">Transferase</keyword>
<sequence>MSQIVDAVVAAYILNATLVVPKLDQKTFWKDSSNFSEIFDIDWFITVPVKDVKIIKEFPQRQAKSQRQELQGNAMKNATRLASCPSMRESAYSVQLTKFDYRLSNRLN</sequence>
<organism evidence="7">
    <name type="scientific">Sesamum angustifolium</name>
    <dbReference type="NCBI Taxonomy" id="2727405"/>
    <lineage>
        <taxon>Eukaryota</taxon>
        <taxon>Viridiplantae</taxon>
        <taxon>Streptophyta</taxon>
        <taxon>Embryophyta</taxon>
        <taxon>Tracheophyta</taxon>
        <taxon>Spermatophyta</taxon>
        <taxon>Magnoliopsida</taxon>
        <taxon>eudicotyledons</taxon>
        <taxon>Gunneridae</taxon>
        <taxon>Pentapetalae</taxon>
        <taxon>asterids</taxon>
        <taxon>lamiids</taxon>
        <taxon>Lamiales</taxon>
        <taxon>Pedaliaceae</taxon>
        <taxon>Sesamum</taxon>
    </lineage>
</organism>
<evidence type="ECO:0000313" key="7">
    <source>
        <dbReference type="EMBL" id="KAL0365739.1"/>
    </source>
</evidence>
<evidence type="ECO:0000256" key="3">
    <source>
        <dbReference type="ARBA" id="ARBA00022679"/>
    </source>
</evidence>
<evidence type="ECO:0000256" key="5">
    <source>
        <dbReference type="ARBA" id="ARBA00023277"/>
    </source>
</evidence>